<name>A0ABD7APW3_9ENTR</name>
<evidence type="ECO:0000313" key="2">
    <source>
        <dbReference type="Proteomes" id="UP000510937"/>
    </source>
</evidence>
<dbReference type="RefSeq" id="WP_160183849.1">
    <property type="nucleotide sequence ID" value="NZ_CABGLA010000018.1"/>
</dbReference>
<evidence type="ECO:0000313" key="1">
    <source>
        <dbReference type="EMBL" id="QLO54764.1"/>
    </source>
</evidence>
<protein>
    <submittedName>
        <fullName evidence="1">Uncharacterized protein</fullName>
    </submittedName>
</protein>
<dbReference type="Proteomes" id="UP000510937">
    <property type="component" value="Chromosome"/>
</dbReference>
<reference evidence="2" key="1">
    <citation type="submission" date="2020-06" db="EMBL/GenBank/DDBJ databases">
        <title>REHAB project genomes.</title>
        <authorList>
            <person name="Shaw L.P."/>
        </authorList>
    </citation>
    <scope>NUCLEOTIDE SEQUENCE [LARGE SCALE GENOMIC DNA]</scope>
    <source>
        <strain evidence="2">RHBSTW-00555</strain>
    </source>
</reference>
<dbReference type="AlphaFoldDB" id="A0ABD7APW3"/>
<proteinExistence type="predicted"/>
<sequence length="52" mass="6106">MKSKRLTPRIQYGVKNDFAPPLLAEEMMSKIKRQTIIQPLDGPFQLKFVVFR</sequence>
<dbReference type="EMBL" id="CP055315">
    <property type="protein sequence ID" value="QLO54764.1"/>
    <property type="molecule type" value="Genomic_DNA"/>
</dbReference>
<accession>A0ABD7APW3</accession>
<gene>
    <name evidence="1" type="ORF">HV234_26075</name>
</gene>
<organism evidence="1 2">
    <name type="scientific">Klebsiella grimontii</name>
    <dbReference type="NCBI Taxonomy" id="2058152"/>
    <lineage>
        <taxon>Bacteria</taxon>
        <taxon>Pseudomonadati</taxon>
        <taxon>Pseudomonadota</taxon>
        <taxon>Gammaproteobacteria</taxon>
        <taxon>Enterobacterales</taxon>
        <taxon>Enterobacteriaceae</taxon>
        <taxon>Klebsiella/Raoultella group</taxon>
        <taxon>Klebsiella</taxon>
    </lineage>
</organism>